<feature type="non-terminal residue" evidence="1">
    <location>
        <position position="1"/>
    </location>
</feature>
<evidence type="ECO:0000313" key="1">
    <source>
        <dbReference type="EMBL" id="CAG8654717.1"/>
    </source>
</evidence>
<dbReference type="EMBL" id="CAJVPW010014547">
    <property type="protein sequence ID" value="CAG8654717.1"/>
    <property type="molecule type" value="Genomic_DNA"/>
</dbReference>
<comment type="caution">
    <text evidence="1">The sequence shown here is derived from an EMBL/GenBank/DDBJ whole genome shotgun (WGS) entry which is preliminary data.</text>
</comment>
<dbReference type="Proteomes" id="UP000789366">
    <property type="component" value="Unassembled WGS sequence"/>
</dbReference>
<organism evidence="1 2">
    <name type="scientific">Cetraspora pellucida</name>
    <dbReference type="NCBI Taxonomy" id="1433469"/>
    <lineage>
        <taxon>Eukaryota</taxon>
        <taxon>Fungi</taxon>
        <taxon>Fungi incertae sedis</taxon>
        <taxon>Mucoromycota</taxon>
        <taxon>Glomeromycotina</taxon>
        <taxon>Glomeromycetes</taxon>
        <taxon>Diversisporales</taxon>
        <taxon>Gigasporaceae</taxon>
        <taxon>Cetraspora</taxon>
    </lineage>
</organism>
<name>A0ACA9NFS1_9GLOM</name>
<evidence type="ECO:0000313" key="2">
    <source>
        <dbReference type="Proteomes" id="UP000789366"/>
    </source>
</evidence>
<protein>
    <submittedName>
        <fullName evidence="1">15737_t:CDS:1</fullName>
    </submittedName>
</protein>
<reference evidence="1" key="1">
    <citation type="submission" date="2021-06" db="EMBL/GenBank/DDBJ databases">
        <authorList>
            <person name="Kallberg Y."/>
            <person name="Tangrot J."/>
            <person name="Rosling A."/>
        </authorList>
    </citation>
    <scope>NUCLEOTIDE SEQUENCE</scope>
    <source>
        <strain evidence="1">28 12/20/2015</strain>
    </source>
</reference>
<accession>A0ACA9NFS1</accession>
<proteinExistence type="predicted"/>
<sequence length="97" mass="11334">LIDKEFLLHKGWALKGSQKLGNRRGNRIKKNIKAMLECFFLRGNRKNKKKISAQAMHDELSKYVEIGEIEKDDVPKITTIQNWISSYTRAFKQKAEI</sequence>
<gene>
    <name evidence="1" type="ORF">SPELUC_LOCUS9050</name>
</gene>
<keyword evidence="2" id="KW-1185">Reference proteome</keyword>